<keyword evidence="8" id="KW-1185">Reference proteome</keyword>
<evidence type="ECO:0000313" key="8">
    <source>
        <dbReference type="Proteomes" id="UP001163823"/>
    </source>
</evidence>
<keyword evidence="4" id="KW-0805">Transcription regulation</keyword>
<feature type="domain" description="AIPP2-like SPOC-like" evidence="6">
    <location>
        <begin position="6"/>
        <end position="133"/>
    </location>
</feature>
<evidence type="ECO:0000256" key="1">
    <source>
        <dbReference type="ARBA" id="ARBA00022723"/>
    </source>
</evidence>
<keyword evidence="5" id="KW-0804">Transcription</keyword>
<evidence type="ECO:0000256" key="5">
    <source>
        <dbReference type="ARBA" id="ARBA00023163"/>
    </source>
</evidence>
<dbReference type="Pfam" id="PF23121">
    <property type="entry name" value="SPOC_AIPP2"/>
    <property type="match status" value="1"/>
</dbReference>
<evidence type="ECO:0000256" key="3">
    <source>
        <dbReference type="ARBA" id="ARBA00022833"/>
    </source>
</evidence>
<dbReference type="Proteomes" id="UP001163823">
    <property type="component" value="Chromosome 3"/>
</dbReference>
<proteinExistence type="predicted"/>
<dbReference type="InterPro" id="IPR056280">
    <property type="entry name" value="AIPP2-like_SPOC"/>
</dbReference>
<protein>
    <submittedName>
        <fullName evidence="7">RING/FYVE/PHD zinc finger superfamily protein</fullName>
    </submittedName>
</protein>
<keyword evidence="3" id="KW-0862">Zinc</keyword>
<evidence type="ECO:0000256" key="2">
    <source>
        <dbReference type="ARBA" id="ARBA00022771"/>
    </source>
</evidence>
<reference evidence="7" key="1">
    <citation type="journal article" date="2023" name="Science">
        <title>Elucidation of the pathway for biosynthesis of saponin adjuvants from the soapbark tree.</title>
        <authorList>
            <person name="Reed J."/>
            <person name="Orme A."/>
            <person name="El-Demerdash A."/>
            <person name="Owen C."/>
            <person name="Martin L.B.B."/>
            <person name="Misra R.C."/>
            <person name="Kikuchi S."/>
            <person name="Rejzek M."/>
            <person name="Martin A.C."/>
            <person name="Harkess A."/>
            <person name="Leebens-Mack J."/>
            <person name="Louveau T."/>
            <person name="Stephenson M.J."/>
            <person name="Osbourn A."/>
        </authorList>
    </citation>
    <scope>NUCLEOTIDE SEQUENCE</scope>
    <source>
        <strain evidence="7">S10</strain>
    </source>
</reference>
<evidence type="ECO:0000256" key="4">
    <source>
        <dbReference type="ARBA" id="ARBA00023015"/>
    </source>
</evidence>
<gene>
    <name evidence="7" type="ORF">O6P43_004218</name>
</gene>
<dbReference type="PANTHER" id="PTHR33304">
    <property type="match status" value="1"/>
</dbReference>
<organism evidence="7 8">
    <name type="scientific">Quillaja saponaria</name>
    <name type="common">Soap bark tree</name>
    <dbReference type="NCBI Taxonomy" id="32244"/>
    <lineage>
        <taxon>Eukaryota</taxon>
        <taxon>Viridiplantae</taxon>
        <taxon>Streptophyta</taxon>
        <taxon>Embryophyta</taxon>
        <taxon>Tracheophyta</taxon>
        <taxon>Spermatophyta</taxon>
        <taxon>Magnoliopsida</taxon>
        <taxon>eudicotyledons</taxon>
        <taxon>Gunneridae</taxon>
        <taxon>Pentapetalae</taxon>
        <taxon>rosids</taxon>
        <taxon>fabids</taxon>
        <taxon>Fabales</taxon>
        <taxon>Quillajaceae</taxon>
        <taxon>Quillaja</taxon>
    </lineage>
</organism>
<evidence type="ECO:0000313" key="7">
    <source>
        <dbReference type="EMBL" id="KAJ7974094.1"/>
    </source>
</evidence>
<dbReference type="InterPro" id="IPR049914">
    <property type="entry name" value="PHD1-3/5-6"/>
</dbReference>
<keyword evidence="1" id="KW-0479">Metal-binding</keyword>
<dbReference type="EMBL" id="JARAOO010000003">
    <property type="protein sequence ID" value="KAJ7974094.1"/>
    <property type="molecule type" value="Genomic_DNA"/>
</dbReference>
<dbReference type="GO" id="GO:0008270">
    <property type="term" value="F:zinc ion binding"/>
    <property type="evidence" value="ECO:0007669"/>
    <property type="project" value="UniProtKB-KW"/>
</dbReference>
<dbReference type="PANTHER" id="PTHR33304:SF49">
    <property type="entry name" value="OS12G0161500 PROTEIN"/>
    <property type="match status" value="1"/>
</dbReference>
<keyword evidence="2" id="KW-0863">Zinc-finger</keyword>
<dbReference type="GO" id="GO:0140566">
    <property type="term" value="F:histone reader activity"/>
    <property type="evidence" value="ECO:0007669"/>
    <property type="project" value="InterPro"/>
</dbReference>
<dbReference type="KEGG" id="qsa:O6P43_004218"/>
<sequence length="155" mass="18232">MLDQIWRGGFYILGIATMNGLVAHIANKAALKLSQAAAHLIPSLLHFEMVPRLHVWPKKFGKSPSTDTNFDLYMFPENESAREGFENLLNQMTCEDLVLKAEFHNLLFWVFTSHQVPFKYWNINKRKYMWAVFGKKNILPLCQWRNDQFFRKPQV</sequence>
<accession>A0AAD7VFV6</accession>
<dbReference type="GO" id="GO:0034244">
    <property type="term" value="P:negative regulation of transcription elongation by RNA polymerase II"/>
    <property type="evidence" value="ECO:0007669"/>
    <property type="project" value="InterPro"/>
</dbReference>
<evidence type="ECO:0000259" key="6">
    <source>
        <dbReference type="Pfam" id="PF23121"/>
    </source>
</evidence>
<comment type="caution">
    <text evidence="7">The sequence shown here is derived from an EMBL/GenBank/DDBJ whole genome shotgun (WGS) entry which is preliminary data.</text>
</comment>
<name>A0AAD7VFV6_QUISA</name>
<dbReference type="AlphaFoldDB" id="A0AAD7VFV6"/>